<evidence type="ECO:0000313" key="4">
    <source>
        <dbReference type="Proteomes" id="UP000193467"/>
    </source>
</evidence>
<organism evidence="3 4">
    <name type="scientific">Leucosporidium creatinivorum</name>
    <dbReference type="NCBI Taxonomy" id="106004"/>
    <lineage>
        <taxon>Eukaryota</taxon>
        <taxon>Fungi</taxon>
        <taxon>Dikarya</taxon>
        <taxon>Basidiomycota</taxon>
        <taxon>Pucciniomycotina</taxon>
        <taxon>Microbotryomycetes</taxon>
        <taxon>Leucosporidiales</taxon>
        <taxon>Leucosporidium</taxon>
    </lineage>
</organism>
<proteinExistence type="predicted"/>
<dbReference type="Pfam" id="PF13298">
    <property type="entry name" value="LigD_N"/>
    <property type="match status" value="1"/>
</dbReference>
<evidence type="ECO:0000259" key="2">
    <source>
        <dbReference type="Pfam" id="PF13298"/>
    </source>
</evidence>
<feature type="region of interest" description="Disordered" evidence="1">
    <location>
        <begin position="204"/>
        <end position="247"/>
    </location>
</feature>
<name>A0A1Y2F2F2_9BASI</name>
<comment type="caution">
    <text evidence="3">The sequence shown here is derived from an EMBL/GenBank/DDBJ whole genome shotgun (WGS) entry which is preliminary data.</text>
</comment>
<dbReference type="EMBL" id="MCGR01000030">
    <property type="protein sequence ID" value="ORY78058.1"/>
    <property type="molecule type" value="Genomic_DNA"/>
</dbReference>
<evidence type="ECO:0000256" key="1">
    <source>
        <dbReference type="SAM" id="MobiDB-lite"/>
    </source>
</evidence>
<evidence type="ECO:0000313" key="3">
    <source>
        <dbReference type="EMBL" id="ORY78058.1"/>
    </source>
</evidence>
<dbReference type="PANTHER" id="PTHR39465:SF1">
    <property type="entry name" value="DNA LIGASE D 3'-PHOSPHOESTERASE DOMAIN-CONTAINING PROTEIN"/>
    <property type="match status" value="1"/>
</dbReference>
<dbReference type="Proteomes" id="UP000193467">
    <property type="component" value="Unassembled WGS sequence"/>
</dbReference>
<gene>
    <name evidence="3" type="ORF">BCR35DRAFT_111486</name>
</gene>
<protein>
    <recommendedName>
        <fullName evidence="2">DNA ligase D 3'-phosphoesterase domain-containing protein</fullName>
    </recommendedName>
</protein>
<dbReference type="PANTHER" id="PTHR39465">
    <property type="entry name" value="DNA LIGASE D, 3'-PHOSPHOESTERASE DOMAIN"/>
    <property type="match status" value="1"/>
</dbReference>
<reference evidence="3 4" key="1">
    <citation type="submission" date="2016-07" db="EMBL/GenBank/DDBJ databases">
        <title>Pervasive Adenine N6-methylation of Active Genes in Fungi.</title>
        <authorList>
            <consortium name="DOE Joint Genome Institute"/>
            <person name="Mondo S.J."/>
            <person name="Dannebaum R.O."/>
            <person name="Kuo R.C."/>
            <person name="Labutti K."/>
            <person name="Haridas S."/>
            <person name="Kuo A."/>
            <person name="Salamov A."/>
            <person name="Ahrendt S.R."/>
            <person name="Lipzen A."/>
            <person name="Sullivan W."/>
            <person name="Andreopoulos W.B."/>
            <person name="Clum A."/>
            <person name="Lindquist E."/>
            <person name="Daum C."/>
            <person name="Ramamoorthy G.K."/>
            <person name="Gryganskyi A."/>
            <person name="Culley D."/>
            <person name="Magnuson J.K."/>
            <person name="James T.Y."/>
            <person name="O'Malley M.A."/>
            <person name="Stajich J.E."/>
            <person name="Spatafora J.W."/>
            <person name="Visel A."/>
            <person name="Grigoriev I.V."/>
        </authorList>
    </citation>
    <scope>NUCLEOTIDE SEQUENCE [LARGE SCALE GENOMIC DNA]</scope>
    <source>
        <strain evidence="3 4">62-1032</strain>
    </source>
</reference>
<accession>A0A1Y2F2F2</accession>
<keyword evidence="4" id="KW-1185">Reference proteome</keyword>
<dbReference type="OrthoDB" id="2534402at2759"/>
<dbReference type="AlphaFoldDB" id="A0A1Y2F2F2"/>
<dbReference type="InParanoid" id="A0A1Y2F2F2"/>
<feature type="region of interest" description="Disordered" evidence="1">
    <location>
        <begin position="28"/>
        <end position="76"/>
    </location>
</feature>
<sequence length="247" mass="28072">MPGLVEDPRFVHQHPYEFMHAQRAVEAANEAREAALAGQQRRAPSARAGTAAGPSTTSRKRKAVDSPPFQWPHCPSGAKRPRYTAADFQTPFATKEQIRSWYSRFVAFLGKRNFYVLQEHHATAKHWDLRIQLDGGLVSFCIPKGLFDFEVEERGRYVVWQPVHPIHDCLVEGGSVGDKKVDDLGWYEMLHTLSWERAREQIRKQGFDDAETTDEDEDAQPEDEKQEDLFAQGSSSCSFFASSQAYP</sequence>
<feature type="domain" description="DNA ligase D 3'-phosphoesterase" evidence="2">
    <location>
        <begin position="118"/>
        <end position="198"/>
    </location>
</feature>
<dbReference type="InterPro" id="IPR014144">
    <property type="entry name" value="LigD_PE_domain"/>
</dbReference>
<feature type="compositionally biased region" description="Low complexity" evidence="1">
    <location>
        <begin position="230"/>
        <end position="247"/>
    </location>
</feature>
<feature type="compositionally biased region" description="Acidic residues" evidence="1">
    <location>
        <begin position="208"/>
        <end position="226"/>
    </location>
</feature>